<evidence type="ECO:0000313" key="10">
    <source>
        <dbReference type="Proteomes" id="UP000321528"/>
    </source>
</evidence>
<evidence type="ECO:0000256" key="3">
    <source>
        <dbReference type="ARBA" id="ARBA00023274"/>
    </source>
</evidence>
<gene>
    <name evidence="5 7" type="primary">rpsU</name>
    <name evidence="7" type="ORF">D2U88_02885</name>
    <name evidence="8" type="ORF">FQ019_02855</name>
</gene>
<accession>A0A418NBH8</accession>
<keyword evidence="2 5" id="KW-0689">Ribosomal protein</keyword>
<dbReference type="GO" id="GO:1990904">
    <property type="term" value="C:ribonucleoprotein complex"/>
    <property type="evidence" value="ECO:0007669"/>
    <property type="project" value="UniProtKB-KW"/>
</dbReference>
<reference evidence="8 10" key="2">
    <citation type="submission" date="2019-07" db="EMBL/GenBank/DDBJ databases">
        <title>Draft genome of two Muricauda strains isolated from deep sea.</title>
        <authorList>
            <person name="Sun C."/>
        </authorList>
    </citation>
    <scope>NUCLEOTIDE SEQUENCE [LARGE SCALE GENOMIC DNA]</scope>
    <source>
        <strain evidence="8 10">NH166</strain>
    </source>
</reference>
<feature type="compositionally biased region" description="Basic and acidic residues" evidence="6">
    <location>
        <begin position="27"/>
        <end position="42"/>
    </location>
</feature>
<keyword evidence="10" id="KW-1185">Reference proteome</keyword>
<dbReference type="EMBL" id="VNWL01000008">
    <property type="protein sequence ID" value="TXK06910.1"/>
    <property type="molecule type" value="Genomic_DNA"/>
</dbReference>
<dbReference type="Pfam" id="PF01165">
    <property type="entry name" value="Ribosomal_S21"/>
    <property type="match status" value="1"/>
</dbReference>
<evidence type="ECO:0000256" key="5">
    <source>
        <dbReference type="HAMAP-Rule" id="MF_00358"/>
    </source>
</evidence>
<feature type="region of interest" description="Disordered" evidence="6">
    <location>
        <begin position="27"/>
        <end position="65"/>
    </location>
</feature>
<evidence type="ECO:0000256" key="6">
    <source>
        <dbReference type="SAM" id="MobiDB-lite"/>
    </source>
</evidence>
<dbReference type="AlphaFoldDB" id="A0A418NBH8"/>
<comment type="similarity">
    <text evidence="1 5">Belongs to the bacterial ribosomal protein bS21 family.</text>
</comment>
<proteinExistence type="inferred from homology"/>
<evidence type="ECO:0000256" key="4">
    <source>
        <dbReference type="ARBA" id="ARBA00035135"/>
    </source>
</evidence>
<dbReference type="GO" id="GO:0006412">
    <property type="term" value="P:translation"/>
    <property type="evidence" value="ECO:0007669"/>
    <property type="project" value="UniProtKB-UniRule"/>
</dbReference>
<dbReference type="GO" id="GO:0003735">
    <property type="term" value="F:structural constituent of ribosome"/>
    <property type="evidence" value="ECO:0007669"/>
    <property type="project" value="InterPro"/>
</dbReference>
<dbReference type="HAMAP" id="MF_00358">
    <property type="entry name" value="Ribosomal_bS21"/>
    <property type="match status" value="1"/>
</dbReference>
<dbReference type="GO" id="GO:0005840">
    <property type="term" value="C:ribosome"/>
    <property type="evidence" value="ECO:0007669"/>
    <property type="project" value="UniProtKB-KW"/>
</dbReference>
<protein>
    <recommendedName>
        <fullName evidence="4 5">Small ribosomal subunit protein bS21</fullName>
    </recommendedName>
</protein>
<reference evidence="7 9" key="1">
    <citation type="submission" date="2018-08" db="EMBL/GenBank/DDBJ databases">
        <title>Proposal of Muricauda 72 sp.nov. and Muricauda NH166 sp.nov., isolated from seawater.</title>
        <authorList>
            <person name="Cheng H."/>
            <person name="Wu Y.-H."/>
            <person name="Guo L.-L."/>
            <person name="Xu X.-W."/>
        </authorList>
    </citation>
    <scope>NUCLEOTIDE SEQUENCE [LARGE SCALE GENOMIC DNA]</scope>
    <source>
        <strain evidence="7 9">NH166</strain>
    </source>
</reference>
<dbReference type="EMBL" id="QXFJ01000009">
    <property type="protein sequence ID" value="RIV73107.1"/>
    <property type="molecule type" value="Genomic_DNA"/>
</dbReference>
<sequence length="65" mass="8148">MLKIEVKPGESIERALKRYKRKYRNTKRLEQIRDRQEYTKKSVEKRKTKKKAQYKEKYLRDQENS</sequence>
<comment type="caution">
    <text evidence="7">The sequence shown here is derived from an EMBL/GenBank/DDBJ whole genome shotgun (WGS) entry which is preliminary data.</text>
</comment>
<dbReference type="Proteomes" id="UP000321528">
    <property type="component" value="Unassembled WGS sequence"/>
</dbReference>
<organism evidence="7 9">
    <name type="scientific">Flagellimonas aequoris</name>
    <dbReference type="NCBI Taxonomy" id="2306997"/>
    <lineage>
        <taxon>Bacteria</taxon>
        <taxon>Pseudomonadati</taxon>
        <taxon>Bacteroidota</taxon>
        <taxon>Flavobacteriia</taxon>
        <taxon>Flavobacteriales</taxon>
        <taxon>Flavobacteriaceae</taxon>
        <taxon>Flagellimonas</taxon>
    </lineage>
</organism>
<evidence type="ECO:0000313" key="9">
    <source>
        <dbReference type="Proteomes" id="UP000284189"/>
    </source>
</evidence>
<evidence type="ECO:0000313" key="8">
    <source>
        <dbReference type="EMBL" id="TXK06910.1"/>
    </source>
</evidence>
<evidence type="ECO:0000313" key="7">
    <source>
        <dbReference type="EMBL" id="RIV73107.1"/>
    </source>
</evidence>
<feature type="compositionally biased region" description="Basic residues" evidence="6">
    <location>
        <begin position="43"/>
        <end position="52"/>
    </location>
</feature>
<dbReference type="InterPro" id="IPR001911">
    <property type="entry name" value="Ribosomal_bS21"/>
</dbReference>
<keyword evidence="3 5" id="KW-0687">Ribonucleoprotein</keyword>
<dbReference type="Proteomes" id="UP000284189">
    <property type="component" value="Unassembled WGS sequence"/>
</dbReference>
<evidence type="ECO:0000256" key="1">
    <source>
        <dbReference type="ARBA" id="ARBA00006640"/>
    </source>
</evidence>
<dbReference type="RefSeq" id="WP_119638802.1">
    <property type="nucleotide sequence ID" value="NZ_QXFJ01000009.1"/>
</dbReference>
<dbReference type="NCBIfam" id="TIGR00030">
    <property type="entry name" value="S21p"/>
    <property type="match status" value="1"/>
</dbReference>
<evidence type="ECO:0000256" key="2">
    <source>
        <dbReference type="ARBA" id="ARBA00022980"/>
    </source>
</evidence>
<name>A0A418NBH8_9FLAO</name>
<feature type="compositionally biased region" description="Basic and acidic residues" evidence="6">
    <location>
        <begin position="53"/>
        <end position="65"/>
    </location>
</feature>